<evidence type="ECO:0000256" key="1">
    <source>
        <dbReference type="SAM" id="Coils"/>
    </source>
</evidence>
<organism evidence="2 3">
    <name type="scientific">Brunnivagina elsteri CCALA 953</name>
    <dbReference type="NCBI Taxonomy" id="987040"/>
    <lineage>
        <taxon>Bacteria</taxon>
        <taxon>Bacillati</taxon>
        <taxon>Cyanobacteriota</taxon>
        <taxon>Cyanophyceae</taxon>
        <taxon>Nostocales</taxon>
        <taxon>Calotrichaceae</taxon>
        <taxon>Brunnivagina</taxon>
    </lineage>
</organism>
<keyword evidence="3" id="KW-1185">Reference proteome</keyword>
<feature type="coiled-coil region" evidence="1">
    <location>
        <begin position="23"/>
        <end position="50"/>
    </location>
</feature>
<dbReference type="Proteomes" id="UP000218238">
    <property type="component" value="Unassembled WGS sequence"/>
</dbReference>
<proteinExistence type="predicted"/>
<evidence type="ECO:0000313" key="3">
    <source>
        <dbReference type="Proteomes" id="UP000218238"/>
    </source>
</evidence>
<evidence type="ECO:0000313" key="2">
    <source>
        <dbReference type="EMBL" id="PAX59732.1"/>
    </source>
</evidence>
<name>A0A2A2TMR9_9CYAN</name>
<protein>
    <submittedName>
        <fullName evidence="2">Uncharacterized protein</fullName>
    </submittedName>
</protein>
<keyword evidence="1" id="KW-0175">Coiled coil</keyword>
<dbReference type="AlphaFoldDB" id="A0A2A2TMR9"/>
<sequence length="130" mass="14809">MFYQGNFVSIDNDGKFHISVESVQEAKIAIKELKLKKKEYALVKREISQQQKVIRAEYTENVRQRGSKIRGGGGLGQLIRTVQTINRDADRRALAQQLAPLEQQKNIIDGIINAIEQAILKIEQYILENS</sequence>
<comment type="caution">
    <text evidence="2">The sequence shown here is derived from an EMBL/GenBank/DDBJ whole genome shotgun (WGS) entry which is preliminary data.</text>
</comment>
<accession>A0A2A2TMR9</accession>
<gene>
    <name evidence="2" type="ORF">CK510_05515</name>
</gene>
<dbReference type="EMBL" id="NTFS01000037">
    <property type="protein sequence ID" value="PAX59732.1"/>
    <property type="molecule type" value="Genomic_DNA"/>
</dbReference>
<reference evidence="2 3" key="1">
    <citation type="submission" date="2017-08" db="EMBL/GenBank/DDBJ databases">
        <title>Draft genome sequence of filamentous cyanobacterium Calothrix elsteri CCALA 953.</title>
        <authorList>
            <person name="Gagunashvili A.N."/>
            <person name="Elster J."/>
            <person name="Andresson O.S."/>
        </authorList>
    </citation>
    <scope>NUCLEOTIDE SEQUENCE [LARGE SCALE GENOMIC DNA]</scope>
    <source>
        <strain evidence="2 3">CCALA 953</strain>
    </source>
</reference>
<dbReference type="RefSeq" id="WP_095720734.1">
    <property type="nucleotide sequence ID" value="NZ_NTFS01000037.1"/>
</dbReference>
<dbReference type="OrthoDB" id="9958003at2"/>